<dbReference type="AlphaFoldDB" id="A0A2Z6N8T6"/>
<reference evidence="2" key="1">
    <citation type="journal article" date="2017" name="Front. Plant Sci.">
        <title>Climate Clever Clovers: New Paradigm to Reduce the Environmental Footprint of Ruminants by Breeding Low Methanogenic Forages Utilizing Haplotype Variation.</title>
        <authorList>
            <person name="Kaur P."/>
            <person name="Appels R."/>
            <person name="Bayer P.E."/>
            <person name="Keeble-Gagnere G."/>
            <person name="Wang J."/>
            <person name="Hirakawa H."/>
            <person name="Shirasawa K."/>
            <person name="Vercoe P."/>
            <person name="Stefanova K."/>
            <person name="Durmic Z."/>
            <person name="Nichols P."/>
            <person name="Revell C."/>
            <person name="Isobe S.N."/>
            <person name="Edwards D."/>
            <person name="Erskine W."/>
        </authorList>
    </citation>
    <scope>NUCLEOTIDE SEQUENCE [LARGE SCALE GENOMIC DNA]</scope>
    <source>
        <strain evidence="2">cv. Daliak</strain>
    </source>
</reference>
<sequence length="61" mass="7089">MRIENERDEWCDGTLLARVALQSSACYVVETGKGELLKSVEMREKHQYGYPYQHCTNYANC</sequence>
<keyword evidence="2" id="KW-1185">Reference proteome</keyword>
<organism evidence="1 2">
    <name type="scientific">Trifolium subterraneum</name>
    <name type="common">Subterranean clover</name>
    <dbReference type="NCBI Taxonomy" id="3900"/>
    <lineage>
        <taxon>Eukaryota</taxon>
        <taxon>Viridiplantae</taxon>
        <taxon>Streptophyta</taxon>
        <taxon>Embryophyta</taxon>
        <taxon>Tracheophyta</taxon>
        <taxon>Spermatophyta</taxon>
        <taxon>Magnoliopsida</taxon>
        <taxon>eudicotyledons</taxon>
        <taxon>Gunneridae</taxon>
        <taxon>Pentapetalae</taxon>
        <taxon>rosids</taxon>
        <taxon>fabids</taxon>
        <taxon>Fabales</taxon>
        <taxon>Fabaceae</taxon>
        <taxon>Papilionoideae</taxon>
        <taxon>50 kb inversion clade</taxon>
        <taxon>NPAAA clade</taxon>
        <taxon>Hologalegina</taxon>
        <taxon>IRL clade</taxon>
        <taxon>Trifolieae</taxon>
        <taxon>Trifolium</taxon>
    </lineage>
</organism>
<proteinExistence type="predicted"/>
<dbReference type="EMBL" id="DF973519">
    <property type="protein sequence ID" value="GAU33222.1"/>
    <property type="molecule type" value="Genomic_DNA"/>
</dbReference>
<evidence type="ECO:0000313" key="2">
    <source>
        <dbReference type="Proteomes" id="UP000242715"/>
    </source>
</evidence>
<protein>
    <submittedName>
        <fullName evidence="1">Uncharacterized protein</fullName>
    </submittedName>
</protein>
<gene>
    <name evidence="1" type="ORF">TSUD_144830</name>
</gene>
<name>A0A2Z6N8T6_TRISU</name>
<dbReference type="Proteomes" id="UP000242715">
    <property type="component" value="Unassembled WGS sequence"/>
</dbReference>
<evidence type="ECO:0000313" key="1">
    <source>
        <dbReference type="EMBL" id="GAU33222.1"/>
    </source>
</evidence>
<accession>A0A2Z6N8T6</accession>